<keyword evidence="1" id="KW-1133">Transmembrane helix</keyword>
<evidence type="ECO:0008006" key="4">
    <source>
        <dbReference type="Google" id="ProtNLM"/>
    </source>
</evidence>
<feature type="transmembrane region" description="Helical" evidence="1">
    <location>
        <begin position="240"/>
        <end position="264"/>
    </location>
</feature>
<feature type="transmembrane region" description="Helical" evidence="1">
    <location>
        <begin position="119"/>
        <end position="137"/>
    </location>
</feature>
<feature type="transmembrane region" description="Helical" evidence="1">
    <location>
        <begin position="144"/>
        <end position="164"/>
    </location>
</feature>
<proteinExistence type="predicted"/>
<organism evidence="2 3">
    <name type="scientific">Halalkalibaculum roseum</name>
    <dbReference type="NCBI Taxonomy" id="2709311"/>
    <lineage>
        <taxon>Bacteria</taxon>
        <taxon>Pseudomonadati</taxon>
        <taxon>Balneolota</taxon>
        <taxon>Balneolia</taxon>
        <taxon>Balneolales</taxon>
        <taxon>Balneolaceae</taxon>
        <taxon>Halalkalibaculum</taxon>
    </lineage>
</organism>
<evidence type="ECO:0000256" key="1">
    <source>
        <dbReference type="SAM" id="Phobius"/>
    </source>
</evidence>
<gene>
    <name evidence="2" type="ORF">G3570_09120</name>
</gene>
<dbReference type="Proteomes" id="UP000473278">
    <property type="component" value="Unassembled WGS sequence"/>
</dbReference>
<keyword evidence="1" id="KW-0812">Transmembrane</keyword>
<protein>
    <recommendedName>
        <fullName evidence="4">HTTM domain-containing protein</fullName>
    </recommendedName>
</protein>
<dbReference type="EMBL" id="JAALLT010000003">
    <property type="protein sequence ID" value="NGP76792.1"/>
    <property type="molecule type" value="Genomic_DNA"/>
</dbReference>
<name>A0A6M1SVD1_9BACT</name>
<dbReference type="RefSeq" id="WP_165141547.1">
    <property type="nucleotide sequence ID" value="NZ_JAALLT010000003.1"/>
</dbReference>
<keyword evidence="1" id="KW-0472">Membrane</keyword>
<feature type="transmembrane region" description="Helical" evidence="1">
    <location>
        <begin position="21"/>
        <end position="46"/>
    </location>
</feature>
<evidence type="ECO:0000313" key="3">
    <source>
        <dbReference type="Proteomes" id="UP000473278"/>
    </source>
</evidence>
<sequence length="296" mass="34355">MNSLLQNLFEFKRPDSIGVKLYLRLFELFSVCYTLIYAWDWGFYILRISDVVLPLGLANYIDVEIFFGNSLPLISAGLISGLAVVAFFSRRYKWLYILIFLLLHLQYVTRFSLGEIPHSSNLIGFSILGLGLAFCFINNRWKALSFAYGFLVFFVGLSYTSASISKLVASGISWVDGNHLWLWIAEKSTDVLSAEGSYTLTWVQELALQSRLIATIILIIGLVTEICAFLFWWKRLRPYITLLLIGMHIGIYYSMNIWFMSYLIELSIIGFPWYKLFNYLDEKYNLQNRNNLLKYL</sequence>
<evidence type="ECO:0000313" key="2">
    <source>
        <dbReference type="EMBL" id="NGP76792.1"/>
    </source>
</evidence>
<feature type="transmembrane region" description="Helical" evidence="1">
    <location>
        <begin position="66"/>
        <end position="88"/>
    </location>
</feature>
<feature type="transmembrane region" description="Helical" evidence="1">
    <location>
        <begin position="95"/>
        <end position="113"/>
    </location>
</feature>
<dbReference type="AlphaFoldDB" id="A0A6M1SVD1"/>
<feature type="transmembrane region" description="Helical" evidence="1">
    <location>
        <begin position="212"/>
        <end position="233"/>
    </location>
</feature>
<keyword evidence="3" id="KW-1185">Reference proteome</keyword>
<comment type="caution">
    <text evidence="2">The sequence shown here is derived from an EMBL/GenBank/DDBJ whole genome shotgun (WGS) entry which is preliminary data.</text>
</comment>
<accession>A0A6M1SVD1</accession>
<reference evidence="2 3" key="1">
    <citation type="submission" date="2020-02" db="EMBL/GenBank/DDBJ databases">
        <title>Balneolaceae bacterium YR4-1, complete genome.</title>
        <authorList>
            <person name="Li Y."/>
            <person name="Wu S."/>
        </authorList>
    </citation>
    <scope>NUCLEOTIDE SEQUENCE [LARGE SCALE GENOMIC DNA]</scope>
    <source>
        <strain evidence="2 3">YR4-1</strain>
    </source>
</reference>